<comment type="caution">
    <text evidence="1">The sequence shown here is derived from an EMBL/GenBank/DDBJ whole genome shotgun (WGS) entry which is preliminary data.</text>
</comment>
<dbReference type="EMBL" id="JASSZA010000012">
    <property type="protein sequence ID" value="KAK2096037.1"/>
    <property type="molecule type" value="Genomic_DNA"/>
</dbReference>
<organism evidence="1 2">
    <name type="scientific">Saguinus oedipus</name>
    <name type="common">Cotton-top tamarin</name>
    <name type="synonym">Oedipomidas oedipus</name>
    <dbReference type="NCBI Taxonomy" id="9490"/>
    <lineage>
        <taxon>Eukaryota</taxon>
        <taxon>Metazoa</taxon>
        <taxon>Chordata</taxon>
        <taxon>Craniata</taxon>
        <taxon>Vertebrata</taxon>
        <taxon>Euteleostomi</taxon>
        <taxon>Mammalia</taxon>
        <taxon>Eutheria</taxon>
        <taxon>Euarchontoglires</taxon>
        <taxon>Primates</taxon>
        <taxon>Haplorrhini</taxon>
        <taxon>Platyrrhini</taxon>
        <taxon>Cebidae</taxon>
        <taxon>Callitrichinae</taxon>
        <taxon>Saguinus</taxon>
    </lineage>
</organism>
<protein>
    <submittedName>
        <fullName evidence="1">Uncharacterized protein</fullName>
    </submittedName>
</protein>
<name>A0ABQ9UID5_SAGOE</name>
<sequence>MLYNTTCLFTEEKILGNNLSVLLDFIVQDKHKNTTQASENTGPCTLEKSFASFIRSHLLPAVKCVCVHDVSASAPSLHHRASANGVKQIGSQPSIGSDRLCDHPADDDVSVLGIRKHSLCSVTDKAAGNTLHRNVKALVQALHRVRFVDPNQAVADAWEFPFSSSFTHADLLVFISEGGVESLGREGSDDIGPFPVSEGRDSLLLGNSNQPSVTPRTASLRWSACSMLHLQRQLDPLDGRYRRPGDRCGHSTCPKSLAKDTAANVKLKGKRRQAAVGWDWAGHWL</sequence>
<reference evidence="1 2" key="1">
    <citation type="submission" date="2023-05" db="EMBL/GenBank/DDBJ databases">
        <title>B98-5 Cell Line De Novo Hybrid Assembly: An Optical Mapping Approach.</title>
        <authorList>
            <person name="Kananen K."/>
            <person name="Auerbach J.A."/>
            <person name="Kautto E."/>
            <person name="Blachly J.S."/>
        </authorList>
    </citation>
    <scope>NUCLEOTIDE SEQUENCE [LARGE SCALE GENOMIC DNA]</scope>
    <source>
        <strain evidence="1">B95-8</strain>
        <tissue evidence="1">Cell line</tissue>
    </source>
</reference>
<evidence type="ECO:0000313" key="2">
    <source>
        <dbReference type="Proteomes" id="UP001266305"/>
    </source>
</evidence>
<evidence type="ECO:0000313" key="1">
    <source>
        <dbReference type="EMBL" id="KAK2096037.1"/>
    </source>
</evidence>
<gene>
    <name evidence="1" type="ORF">P7K49_025071</name>
</gene>
<accession>A0ABQ9UID5</accession>
<keyword evidence="2" id="KW-1185">Reference proteome</keyword>
<proteinExistence type="predicted"/>
<dbReference type="Proteomes" id="UP001266305">
    <property type="component" value="Unassembled WGS sequence"/>
</dbReference>